<name>A3MXL5_PYRCJ</name>
<reference evidence="5" key="1">
    <citation type="submission" date="2007-02" db="EMBL/GenBank/DDBJ databases">
        <title>Complete sequence of Pyrobaculum calidifontis JCM 11548.</title>
        <authorList>
            <consortium name="US DOE Joint Genome Institute"/>
            <person name="Copeland A."/>
            <person name="Lucas S."/>
            <person name="Lapidus A."/>
            <person name="Barry K."/>
            <person name="Glavina del Rio T."/>
            <person name="Dalin E."/>
            <person name="Tice H."/>
            <person name="Pitluck S."/>
            <person name="Chain P."/>
            <person name="Malfatti S."/>
            <person name="Shin M."/>
            <person name="Vergez L."/>
            <person name="Schmutz J."/>
            <person name="Larimer F."/>
            <person name="Land M."/>
            <person name="Hauser L."/>
            <person name="Kyrpides N."/>
            <person name="Mikhailova N."/>
            <person name="Cozen A.E."/>
            <person name="Fitz-Gibbon S.T."/>
            <person name="House C.H."/>
            <person name="Saltikov C."/>
            <person name="Lowe T.M."/>
            <person name="Richardson P."/>
        </authorList>
    </citation>
    <scope>NUCLEOTIDE SEQUENCE [LARGE SCALE GENOMIC DNA]</scope>
    <source>
        <strain evidence="5">JCM 11548</strain>
    </source>
</reference>
<dbReference type="InterPro" id="IPR036162">
    <property type="entry name" value="Resolvase-like_N_sf"/>
</dbReference>
<evidence type="ECO:0000259" key="4">
    <source>
        <dbReference type="PROSITE" id="PS51736"/>
    </source>
</evidence>
<dbReference type="PANTHER" id="PTHR30461">
    <property type="entry name" value="DNA-INVERTASE FROM LAMBDOID PROPHAGE"/>
    <property type="match status" value="1"/>
</dbReference>
<dbReference type="GeneID" id="4910201"/>
<keyword evidence="3" id="KW-0233">DNA recombination</keyword>
<keyword evidence="1" id="KW-0229">DNA integration</keyword>
<dbReference type="GO" id="GO:0015074">
    <property type="term" value="P:DNA integration"/>
    <property type="evidence" value="ECO:0007669"/>
    <property type="project" value="UniProtKB-KW"/>
</dbReference>
<dbReference type="GO" id="GO:0000150">
    <property type="term" value="F:DNA strand exchange activity"/>
    <property type="evidence" value="ECO:0007669"/>
    <property type="project" value="InterPro"/>
</dbReference>
<evidence type="ECO:0000256" key="1">
    <source>
        <dbReference type="ARBA" id="ARBA00022908"/>
    </source>
</evidence>
<dbReference type="Pfam" id="PF00239">
    <property type="entry name" value="Resolvase"/>
    <property type="match status" value="1"/>
</dbReference>
<dbReference type="HOGENOM" id="CLU_1105243_0_0_2"/>
<dbReference type="InterPro" id="IPR050639">
    <property type="entry name" value="SSR_resolvase"/>
</dbReference>
<dbReference type="EMBL" id="CP000561">
    <property type="protein sequence ID" value="ABO09382.1"/>
    <property type="molecule type" value="Genomic_DNA"/>
</dbReference>
<dbReference type="SMART" id="SM00857">
    <property type="entry name" value="Resolvase"/>
    <property type="match status" value="1"/>
</dbReference>
<feature type="domain" description="Resolvase/invertase-type recombinase catalytic" evidence="4">
    <location>
        <begin position="3"/>
        <end position="154"/>
    </location>
</feature>
<dbReference type="OrthoDB" id="24728at2157"/>
<protein>
    <submittedName>
        <fullName evidence="5">Resolvase, N-terminal domain protein</fullName>
    </submittedName>
</protein>
<dbReference type="SUPFAM" id="SSF53041">
    <property type="entry name" value="Resolvase-like"/>
    <property type="match status" value="1"/>
</dbReference>
<dbReference type="KEGG" id="pcl:Pcal_1967"/>
<evidence type="ECO:0000256" key="2">
    <source>
        <dbReference type="ARBA" id="ARBA00023125"/>
    </source>
</evidence>
<dbReference type="PROSITE" id="PS00397">
    <property type="entry name" value="RECOMBINASES_1"/>
    <property type="match status" value="1"/>
</dbReference>
<dbReference type="AlphaFoldDB" id="A3MXL5"/>
<keyword evidence="2" id="KW-0238">DNA-binding</keyword>
<dbReference type="STRING" id="410359.Pcal_1967"/>
<dbReference type="SMR" id="A3MXL5"/>
<organism evidence="5 6">
    <name type="scientific">Pyrobaculum calidifontis (strain DSM 21063 / JCM 11548 / VA1)</name>
    <dbReference type="NCBI Taxonomy" id="410359"/>
    <lineage>
        <taxon>Archaea</taxon>
        <taxon>Thermoproteota</taxon>
        <taxon>Thermoprotei</taxon>
        <taxon>Thermoproteales</taxon>
        <taxon>Thermoproteaceae</taxon>
        <taxon>Pyrobaculum</taxon>
    </lineage>
</organism>
<dbReference type="InterPro" id="IPR006118">
    <property type="entry name" value="Recombinase_CS"/>
</dbReference>
<evidence type="ECO:0000256" key="3">
    <source>
        <dbReference type="ARBA" id="ARBA00023172"/>
    </source>
</evidence>
<dbReference type="Gene3D" id="3.40.50.1390">
    <property type="entry name" value="Resolvase, N-terminal catalytic domain"/>
    <property type="match status" value="1"/>
</dbReference>
<evidence type="ECO:0000313" key="6">
    <source>
        <dbReference type="Proteomes" id="UP000001431"/>
    </source>
</evidence>
<dbReference type="PROSITE" id="PS51736">
    <property type="entry name" value="RECOMBINASES_3"/>
    <property type="match status" value="1"/>
</dbReference>
<evidence type="ECO:0000313" key="5">
    <source>
        <dbReference type="EMBL" id="ABO09382.1"/>
    </source>
</evidence>
<keyword evidence="6" id="KW-1185">Reference proteome</keyword>
<dbReference type="eggNOG" id="arCOG03162">
    <property type="taxonomic scope" value="Archaea"/>
</dbReference>
<dbReference type="InterPro" id="IPR006119">
    <property type="entry name" value="Resolv_N"/>
</dbReference>
<dbReference type="GO" id="GO:0003677">
    <property type="term" value="F:DNA binding"/>
    <property type="evidence" value="ECO:0007669"/>
    <property type="project" value="UniProtKB-KW"/>
</dbReference>
<gene>
    <name evidence="5" type="ordered locus">Pcal_1967</name>
</gene>
<proteinExistence type="predicted"/>
<dbReference type="Proteomes" id="UP000001431">
    <property type="component" value="Chromosome"/>
</dbReference>
<sequence length="252" mass="28802">MIPAVTYIRVSTEEQDPENQRLYLEKWASEHGLAIVKHYVDVGVSGASAPWERPAFQRLMSEVEALEPKPRVLLVYETSRLVRSFQELFHLLDLVENKLGLVVVSASEREQALQSLDGVYRQFLRAVLAFVAHMEREFIRQRTKAALERARAAGKVNNVAERHPELVEAVAEYYRQSGSLRETARAFGLSLYEVRRLLAVAGLYRPTPYTCPRCFSRLKVAERDVRVAGGRYAVVERLYCPNCGYEEVRKAD</sequence>
<dbReference type="PANTHER" id="PTHR30461:SF2">
    <property type="entry name" value="SERINE RECOMBINASE PINE-RELATED"/>
    <property type="match status" value="1"/>
</dbReference>
<dbReference type="RefSeq" id="WP_011850640.1">
    <property type="nucleotide sequence ID" value="NC_009073.1"/>
</dbReference>
<accession>A3MXL5</accession>
<dbReference type="CDD" id="cd00338">
    <property type="entry name" value="Ser_Recombinase"/>
    <property type="match status" value="1"/>
</dbReference>